<evidence type="ECO:0000313" key="10">
    <source>
        <dbReference type="Proteomes" id="UP001366166"/>
    </source>
</evidence>
<dbReference type="PANTHER" id="PTHR33202:SF7">
    <property type="entry name" value="FERRIC UPTAKE REGULATION PROTEIN"/>
    <property type="match status" value="1"/>
</dbReference>
<dbReference type="Gene3D" id="1.10.10.10">
    <property type="entry name" value="Winged helix-like DNA-binding domain superfamily/Winged helix DNA-binding domain"/>
    <property type="match status" value="1"/>
</dbReference>
<comment type="similarity">
    <text evidence="1">Belongs to the Fur family.</text>
</comment>
<evidence type="ECO:0000256" key="8">
    <source>
        <dbReference type="PIRSR" id="PIRSR602481-2"/>
    </source>
</evidence>
<name>A0AAU9EJ26_9BACT</name>
<evidence type="ECO:0000256" key="2">
    <source>
        <dbReference type="ARBA" id="ARBA00022491"/>
    </source>
</evidence>
<evidence type="ECO:0000256" key="7">
    <source>
        <dbReference type="PIRSR" id="PIRSR602481-1"/>
    </source>
</evidence>
<dbReference type="CDD" id="cd07153">
    <property type="entry name" value="Fur_like"/>
    <property type="match status" value="1"/>
</dbReference>
<feature type="binding site" evidence="8">
    <location>
        <position position="121"/>
    </location>
    <ligand>
        <name>Fe cation</name>
        <dbReference type="ChEBI" id="CHEBI:24875"/>
    </ligand>
</feature>
<feature type="binding site" evidence="7">
    <location>
        <position position="89"/>
    </location>
    <ligand>
        <name>Zn(2+)</name>
        <dbReference type="ChEBI" id="CHEBI:29105"/>
    </ligand>
</feature>
<keyword evidence="3 7" id="KW-0862">Zinc</keyword>
<keyword evidence="4" id="KW-0805">Transcription regulation</keyword>
<dbReference type="EMBL" id="AP028679">
    <property type="protein sequence ID" value="BEQ16755.1"/>
    <property type="molecule type" value="Genomic_DNA"/>
</dbReference>
<evidence type="ECO:0000313" key="9">
    <source>
        <dbReference type="EMBL" id="BEQ16755.1"/>
    </source>
</evidence>
<feature type="binding site" evidence="7">
    <location>
        <position position="129"/>
    </location>
    <ligand>
        <name>Zn(2+)</name>
        <dbReference type="ChEBI" id="CHEBI:29105"/>
    </ligand>
</feature>
<dbReference type="GO" id="GO:1900376">
    <property type="term" value="P:regulation of secondary metabolite biosynthetic process"/>
    <property type="evidence" value="ECO:0007669"/>
    <property type="project" value="TreeGrafter"/>
</dbReference>
<keyword evidence="5" id="KW-0238">DNA-binding</keyword>
<keyword evidence="2" id="KW-0678">Repressor</keyword>
<evidence type="ECO:0000256" key="1">
    <source>
        <dbReference type="ARBA" id="ARBA00007957"/>
    </source>
</evidence>
<dbReference type="InterPro" id="IPR036388">
    <property type="entry name" value="WH-like_DNA-bd_sf"/>
</dbReference>
<dbReference type="GO" id="GO:0000976">
    <property type="term" value="F:transcription cis-regulatory region binding"/>
    <property type="evidence" value="ECO:0007669"/>
    <property type="project" value="TreeGrafter"/>
</dbReference>
<dbReference type="PANTHER" id="PTHR33202">
    <property type="entry name" value="ZINC UPTAKE REGULATION PROTEIN"/>
    <property type="match status" value="1"/>
</dbReference>
<dbReference type="GO" id="GO:0003700">
    <property type="term" value="F:DNA-binding transcription factor activity"/>
    <property type="evidence" value="ECO:0007669"/>
    <property type="project" value="InterPro"/>
</dbReference>
<protein>
    <submittedName>
        <fullName evidence="9">Transcriptional repressor</fullName>
    </submittedName>
</protein>
<dbReference type="Pfam" id="PF01475">
    <property type="entry name" value="FUR"/>
    <property type="match status" value="1"/>
</dbReference>
<dbReference type="GO" id="GO:0045892">
    <property type="term" value="P:negative regulation of DNA-templated transcription"/>
    <property type="evidence" value="ECO:0007669"/>
    <property type="project" value="TreeGrafter"/>
</dbReference>
<dbReference type="SUPFAM" id="SSF46785">
    <property type="entry name" value="Winged helix' DNA-binding domain"/>
    <property type="match status" value="1"/>
</dbReference>
<evidence type="ECO:0000256" key="5">
    <source>
        <dbReference type="ARBA" id="ARBA00023125"/>
    </source>
</evidence>
<evidence type="ECO:0000256" key="3">
    <source>
        <dbReference type="ARBA" id="ARBA00022833"/>
    </source>
</evidence>
<dbReference type="Gene3D" id="3.30.1490.190">
    <property type="match status" value="1"/>
</dbReference>
<dbReference type="Proteomes" id="UP001366166">
    <property type="component" value="Chromosome"/>
</dbReference>
<comment type="cofactor">
    <cofactor evidence="7">
        <name>Zn(2+)</name>
        <dbReference type="ChEBI" id="CHEBI:29105"/>
    </cofactor>
    <text evidence="7">Binds 1 zinc ion per subunit.</text>
</comment>
<feature type="binding site" evidence="7">
    <location>
        <position position="132"/>
    </location>
    <ligand>
        <name>Zn(2+)</name>
        <dbReference type="ChEBI" id="CHEBI:29105"/>
    </ligand>
</feature>
<evidence type="ECO:0000256" key="6">
    <source>
        <dbReference type="ARBA" id="ARBA00023163"/>
    </source>
</evidence>
<feature type="binding site" evidence="7">
    <location>
        <position position="92"/>
    </location>
    <ligand>
        <name>Zn(2+)</name>
        <dbReference type="ChEBI" id="CHEBI:29105"/>
    </ligand>
</feature>
<keyword evidence="8" id="KW-0408">Iron</keyword>
<sequence>MTQALRQAGQRITPQRLAVLEILAGSDEHPSVERIYEQVAREFPTTSLATVYKTLALLKSLDQVLELGFAHWGSRYDGKQPQPHPHAVCLRCGAIADPDLPQAQEMAREMARRSGYQIERHQLDFFGLCPDCRKKK</sequence>
<reference evidence="10" key="1">
    <citation type="journal article" date="2023" name="Arch. Microbiol.">
        <title>Desulfoferula mesophilus gen. nov. sp. nov., a mesophilic sulfate-reducing bacterium isolated from a brackish lake sediment.</title>
        <authorList>
            <person name="Watanabe T."/>
            <person name="Yabe T."/>
            <person name="Tsuji J.M."/>
            <person name="Fukui M."/>
        </authorList>
    </citation>
    <scope>NUCLEOTIDE SEQUENCE [LARGE SCALE GENOMIC DNA]</scope>
    <source>
        <strain evidence="10">12FAK</strain>
    </source>
</reference>
<keyword evidence="10" id="KW-1185">Reference proteome</keyword>
<dbReference type="InterPro" id="IPR043135">
    <property type="entry name" value="Fur_C"/>
</dbReference>
<comment type="cofactor">
    <cofactor evidence="8">
        <name>Mn(2+)</name>
        <dbReference type="ChEBI" id="CHEBI:29035"/>
    </cofactor>
    <cofactor evidence="8">
        <name>Fe(2+)</name>
        <dbReference type="ChEBI" id="CHEBI:29033"/>
    </cofactor>
    <text evidence="8">Binds 1 Mn(2+) or Fe(2+) ion per subunit.</text>
</comment>
<accession>A0AAU9EJ26</accession>
<keyword evidence="6" id="KW-0804">Transcription</keyword>
<gene>
    <name evidence="9" type="ORF">FAK_38210</name>
</gene>
<dbReference type="InterPro" id="IPR036390">
    <property type="entry name" value="WH_DNA-bd_sf"/>
</dbReference>
<proteinExistence type="inferred from homology"/>
<dbReference type="InterPro" id="IPR002481">
    <property type="entry name" value="FUR"/>
</dbReference>
<evidence type="ECO:0000256" key="4">
    <source>
        <dbReference type="ARBA" id="ARBA00023015"/>
    </source>
</evidence>
<keyword evidence="7" id="KW-0479">Metal-binding</keyword>
<dbReference type="KEGG" id="dmp:FAK_38210"/>
<dbReference type="AlphaFoldDB" id="A0AAU9EJ26"/>
<dbReference type="GO" id="GO:0008270">
    <property type="term" value="F:zinc ion binding"/>
    <property type="evidence" value="ECO:0007669"/>
    <property type="project" value="TreeGrafter"/>
</dbReference>
<organism evidence="9 10">
    <name type="scientific">Desulfoferula mesophila</name>
    <dbReference type="NCBI Taxonomy" id="3058419"/>
    <lineage>
        <taxon>Bacteria</taxon>
        <taxon>Pseudomonadati</taxon>
        <taxon>Thermodesulfobacteriota</taxon>
        <taxon>Desulfarculia</taxon>
        <taxon>Desulfarculales</taxon>
        <taxon>Desulfarculaceae</taxon>
        <taxon>Desulfoferula</taxon>
    </lineage>
</organism>